<evidence type="ECO:0000256" key="2">
    <source>
        <dbReference type="ARBA" id="ARBA00022525"/>
    </source>
</evidence>
<feature type="signal peptide" evidence="3">
    <location>
        <begin position="1"/>
        <end position="24"/>
    </location>
</feature>
<dbReference type="EMBL" id="JO844847">
    <property type="protein sequence ID" value="AEO36464.1"/>
    <property type="molecule type" value="mRNA"/>
</dbReference>
<evidence type="ECO:0000259" key="4">
    <source>
        <dbReference type="SMART" id="SM01318"/>
    </source>
</evidence>
<sequence>MAKFGMKVAVCLFTVTLPIYSVLGAYRTRVSVIQGRCHNDGHQIPDLKTLQLEDPCENWQCLQSGDRSGFIIITTCQQLSRKLLCRLRGPVGGKFPYCCERPTCMP</sequence>
<dbReference type="AlphaFoldDB" id="G3MSJ6"/>
<reference evidence="5" key="1">
    <citation type="journal article" date="2011" name="PLoS ONE">
        <title>A deep insight into the sialotranscriptome of the gulf coast tick, Amblyomma maculatum.</title>
        <authorList>
            <person name="Karim S."/>
            <person name="Singh P."/>
            <person name="Ribeiro J.M."/>
        </authorList>
    </citation>
    <scope>NUCLEOTIDE SEQUENCE</scope>
    <source>
        <tissue evidence="5">Salivary gland</tissue>
    </source>
</reference>
<keyword evidence="3" id="KW-0732">Signal</keyword>
<dbReference type="Pfam" id="PF15430">
    <property type="entry name" value="SVWC"/>
    <property type="match status" value="1"/>
</dbReference>
<evidence type="ECO:0000256" key="3">
    <source>
        <dbReference type="SAM" id="SignalP"/>
    </source>
</evidence>
<protein>
    <recommendedName>
        <fullName evidence="4">Single domain-containing protein</fullName>
    </recommendedName>
</protein>
<dbReference type="SMART" id="SM01318">
    <property type="entry name" value="SVWC"/>
    <property type="match status" value="1"/>
</dbReference>
<comment type="subcellular location">
    <subcellularLocation>
        <location evidence="1">Secreted</location>
    </subcellularLocation>
</comment>
<evidence type="ECO:0000256" key="1">
    <source>
        <dbReference type="ARBA" id="ARBA00004613"/>
    </source>
</evidence>
<keyword evidence="2" id="KW-0964">Secreted</keyword>
<feature type="domain" description="Single" evidence="4">
    <location>
        <begin position="37"/>
        <end position="104"/>
    </location>
</feature>
<dbReference type="GO" id="GO:0005576">
    <property type="term" value="C:extracellular region"/>
    <property type="evidence" value="ECO:0007669"/>
    <property type="project" value="UniProtKB-SubCell"/>
</dbReference>
<feature type="chain" id="PRO_5003447424" description="Single domain-containing protein" evidence="3">
    <location>
        <begin position="25"/>
        <end position="106"/>
    </location>
</feature>
<dbReference type="InterPro" id="IPR029277">
    <property type="entry name" value="SVWC_dom"/>
</dbReference>
<proteinExistence type="evidence at transcript level"/>
<organism evidence="5">
    <name type="scientific">Amblyomma maculatum</name>
    <name type="common">Gulf Coast tick</name>
    <dbReference type="NCBI Taxonomy" id="34609"/>
    <lineage>
        <taxon>Eukaryota</taxon>
        <taxon>Metazoa</taxon>
        <taxon>Ecdysozoa</taxon>
        <taxon>Arthropoda</taxon>
        <taxon>Chelicerata</taxon>
        <taxon>Arachnida</taxon>
        <taxon>Acari</taxon>
        <taxon>Parasitiformes</taxon>
        <taxon>Ixodida</taxon>
        <taxon>Ixodoidea</taxon>
        <taxon>Ixodidae</taxon>
        <taxon>Amblyomminae</taxon>
        <taxon>Amblyomma</taxon>
    </lineage>
</organism>
<evidence type="ECO:0000313" key="5">
    <source>
        <dbReference type="EMBL" id="AEO36464.1"/>
    </source>
</evidence>
<name>G3MSJ6_AMBMU</name>
<accession>G3MSJ6</accession>